<comment type="similarity">
    <text evidence="10 11">Belongs to the TonB-dependent receptor family.</text>
</comment>
<evidence type="ECO:0000256" key="3">
    <source>
        <dbReference type="ARBA" id="ARBA00022452"/>
    </source>
</evidence>
<dbReference type="PROSITE" id="PS52016">
    <property type="entry name" value="TONB_DEPENDENT_REC_3"/>
    <property type="match status" value="1"/>
</dbReference>
<dbReference type="InterPro" id="IPR036942">
    <property type="entry name" value="Beta-barrel_TonB_sf"/>
</dbReference>
<dbReference type="RefSeq" id="WP_377907040.1">
    <property type="nucleotide sequence ID" value="NZ_JBHRZS010000007.1"/>
</dbReference>
<dbReference type="SUPFAM" id="SSF56935">
    <property type="entry name" value="Porins"/>
    <property type="match status" value="1"/>
</dbReference>
<evidence type="ECO:0000259" key="14">
    <source>
        <dbReference type="Pfam" id="PF07715"/>
    </source>
</evidence>
<feature type="domain" description="TonB-dependent receptor-like beta-barrel" evidence="13">
    <location>
        <begin position="336"/>
        <end position="777"/>
    </location>
</feature>
<gene>
    <name evidence="15" type="ORF">ACFOSV_15965</name>
</gene>
<feature type="chain" id="PRO_5045141207" evidence="12">
    <location>
        <begin position="21"/>
        <end position="805"/>
    </location>
</feature>
<dbReference type="Pfam" id="PF07715">
    <property type="entry name" value="Plug"/>
    <property type="match status" value="1"/>
</dbReference>
<evidence type="ECO:0000256" key="2">
    <source>
        <dbReference type="ARBA" id="ARBA00022448"/>
    </source>
</evidence>
<keyword evidence="2 10" id="KW-0813">Transport</keyword>
<keyword evidence="7 10" id="KW-0472">Membrane</keyword>
<evidence type="ECO:0000256" key="9">
    <source>
        <dbReference type="ARBA" id="ARBA00023237"/>
    </source>
</evidence>
<feature type="signal peptide" evidence="12">
    <location>
        <begin position="1"/>
        <end position="20"/>
    </location>
</feature>
<keyword evidence="16" id="KW-1185">Reference proteome</keyword>
<protein>
    <submittedName>
        <fullName evidence="15">TonB-dependent receptor domain-containing protein</fullName>
    </submittedName>
</protein>
<keyword evidence="9 10" id="KW-0998">Cell outer membrane</keyword>
<dbReference type="Pfam" id="PF00593">
    <property type="entry name" value="TonB_dep_Rec_b-barrel"/>
    <property type="match status" value="1"/>
</dbReference>
<organism evidence="15 16">
    <name type="scientific">Algoriphagus namhaensis</name>
    <dbReference type="NCBI Taxonomy" id="915353"/>
    <lineage>
        <taxon>Bacteria</taxon>
        <taxon>Pseudomonadati</taxon>
        <taxon>Bacteroidota</taxon>
        <taxon>Cytophagia</taxon>
        <taxon>Cytophagales</taxon>
        <taxon>Cyclobacteriaceae</taxon>
        <taxon>Algoriphagus</taxon>
    </lineage>
</organism>
<evidence type="ECO:0000256" key="10">
    <source>
        <dbReference type="PROSITE-ProRule" id="PRU01360"/>
    </source>
</evidence>
<evidence type="ECO:0000256" key="11">
    <source>
        <dbReference type="RuleBase" id="RU003357"/>
    </source>
</evidence>
<evidence type="ECO:0000256" key="1">
    <source>
        <dbReference type="ARBA" id="ARBA00004571"/>
    </source>
</evidence>
<sequence length="805" mass="90008">MILKKLLALSFLFFSLSAFAQKIKIVDEDNGLPLEGVLVFGANPQISQISDAQGNIDFEPFTEEEIVYFQIFGHQSASFTPAQIKAKNYLIKLEPSLIQMDQAVVSANRWRQNDHDIASKIRVLSKDQLTLENPSTTADWLGGSGEVFIQKSQQGGGSPMIRGFSANRLLYAVDGVRMNTAIFRSGNLHNVISLDPFSLQNTEVLFGPGSVMYGSDAIGGVMSFETLSPKFSTSEKTHWKGSIYSRVASANKERLIHADIAAELEKWAFLSSITHISFGDLKMGSNGPDDYLRPTYQARVNGADQIFENSDDRVQRFSGYDQLNLMQKVRFKASEKVSLDYGFHYSASTDIPRYDRLIQGSSDNLRFGRWDYGPQVWMMNTLGVSFDNQSAIFDQAKIRLAHQYFEESRISRRFGSSNEANRAEQVNALSVNADFIKSLVGEDFISYGAEIVSNKVESEGFNRNIDTNAQSDESSRYPDSDWFSAAVYGTYHRQFSSRWKLQAGLRYNFTSLEADFTDNLPFFPLPFDQSQSDFVALTGSLGLIYAPIKGLTFSPVFSTGFRAPNVDDIGKIFDSEPGTVLVPNPDIAPEYAYNWELNISGRVNERLKFELTGFYTLLNNALVRRSFTLNGESEIIYDGELSDVLAIQNAASAEVYGIQAGFEFSINKHLLFTTRYNWQKGTEELDDESTSPSRHAAPAFGLTKLTFAKGKWKAELVGQYSAQIDFENLPLEEKGKPDIYAADENGNPYSPDWFIVSIRSTFDLSDVIQISGGVENISDRRYRAYSSGISGAGRNFTLGLRARFD</sequence>
<keyword evidence="6 11" id="KW-0798">TonB box</keyword>
<proteinExistence type="inferred from homology"/>
<comment type="caution">
    <text evidence="15">The sequence shown here is derived from an EMBL/GenBank/DDBJ whole genome shotgun (WGS) entry which is preliminary data.</text>
</comment>
<accession>A0ABV8AVU4</accession>
<evidence type="ECO:0000256" key="4">
    <source>
        <dbReference type="ARBA" id="ARBA00022692"/>
    </source>
</evidence>
<dbReference type="InterPro" id="IPR000531">
    <property type="entry name" value="Beta-barrel_TonB"/>
</dbReference>
<dbReference type="InterPro" id="IPR012910">
    <property type="entry name" value="Plug_dom"/>
</dbReference>
<evidence type="ECO:0000256" key="12">
    <source>
        <dbReference type="SAM" id="SignalP"/>
    </source>
</evidence>
<keyword evidence="4 10" id="KW-0812">Transmembrane</keyword>
<dbReference type="InterPro" id="IPR037066">
    <property type="entry name" value="Plug_dom_sf"/>
</dbReference>
<evidence type="ECO:0000256" key="7">
    <source>
        <dbReference type="ARBA" id="ARBA00023136"/>
    </source>
</evidence>
<dbReference type="PANTHER" id="PTHR30069">
    <property type="entry name" value="TONB-DEPENDENT OUTER MEMBRANE RECEPTOR"/>
    <property type="match status" value="1"/>
</dbReference>
<evidence type="ECO:0000313" key="16">
    <source>
        <dbReference type="Proteomes" id="UP001595805"/>
    </source>
</evidence>
<reference evidence="16" key="1">
    <citation type="journal article" date="2019" name="Int. J. Syst. Evol. Microbiol.">
        <title>The Global Catalogue of Microorganisms (GCM) 10K type strain sequencing project: providing services to taxonomists for standard genome sequencing and annotation.</title>
        <authorList>
            <consortium name="The Broad Institute Genomics Platform"/>
            <consortium name="The Broad Institute Genome Sequencing Center for Infectious Disease"/>
            <person name="Wu L."/>
            <person name="Ma J."/>
        </authorList>
    </citation>
    <scope>NUCLEOTIDE SEQUENCE [LARGE SCALE GENOMIC DNA]</scope>
    <source>
        <strain evidence="16">CCUG 60523</strain>
    </source>
</reference>
<feature type="domain" description="TonB-dependent receptor plug" evidence="14">
    <location>
        <begin position="116"/>
        <end position="221"/>
    </location>
</feature>
<evidence type="ECO:0000256" key="5">
    <source>
        <dbReference type="ARBA" id="ARBA00022729"/>
    </source>
</evidence>
<dbReference type="PANTHER" id="PTHR30069:SF29">
    <property type="entry name" value="HEMOGLOBIN AND HEMOGLOBIN-HAPTOGLOBIN-BINDING PROTEIN 1-RELATED"/>
    <property type="match status" value="1"/>
</dbReference>
<keyword evidence="8 15" id="KW-0675">Receptor</keyword>
<evidence type="ECO:0000256" key="8">
    <source>
        <dbReference type="ARBA" id="ARBA00023170"/>
    </source>
</evidence>
<evidence type="ECO:0000259" key="13">
    <source>
        <dbReference type="Pfam" id="PF00593"/>
    </source>
</evidence>
<evidence type="ECO:0000256" key="6">
    <source>
        <dbReference type="ARBA" id="ARBA00023077"/>
    </source>
</evidence>
<keyword evidence="5 12" id="KW-0732">Signal</keyword>
<dbReference type="Gene3D" id="2.170.130.10">
    <property type="entry name" value="TonB-dependent receptor, plug domain"/>
    <property type="match status" value="1"/>
</dbReference>
<dbReference type="EMBL" id="JBHRZS010000007">
    <property type="protein sequence ID" value="MFC3881692.1"/>
    <property type="molecule type" value="Genomic_DNA"/>
</dbReference>
<comment type="subcellular location">
    <subcellularLocation>
        <location evidence="1 10">Cell outer membrane</location>
        <topology evidence="1 10">Multi-pass membrane protein</topology>
    </subcellularLocation>
</comment>
<dbReference type="Gene3D" id="2.40.170.20">
    <property type="entry name" value="TonB-dependent receptor, beta-barrel domain"/>
    <property type="match status" value="1"/>
</dbReference>
<evidence type="ECO:0000313" key="15">
    <source>
        <dbReference type="EMBL" id="MFC3881692.1"/>
    </source>
</evidence>
<keyword evidence="3 10" id="KW-1134">Transmembrane beta strand</keyword>
<dbReference type="Proteomes" id="UP001595805">
    <property type="component" value="Unassembled WGS sequence"/>
</dbReference>
<dbReference type="InterPro" id="IPR039426">
    <property type="entry name" value="TonB-dep_rcpt-like"/>
</dbReference>
<name>A0ABV8AVU4_9BACT</name>